<comment type="caution">
    <text evidence="1">The sequence shown here is derived from an EMBL/GenBank/DDBJ whole genome shotgun (WGS) entry which is preliminary data.</text>
</comment>
<dbReference type="InterPro" id="IPR043519">
    <property type="entry name" value="NT_sf"/>
</dbReference>
<dbReference type="AlphaFoldDB" id="A0A198AJY7"/>
<dbReference type="Proteomes" id="UP000078454">
    <property type="component" value="Unassembled WGS sequence"/>
</dbReference>
<evidence type="ECO:0000313" key="2">
    <source>
        <dbReference type="Proteomes" id="UP000078454"/>
    </source>
</evidence>
<dbReference type="STRING" id="1850517.A8708_16625"/>
<gene>
    <name evidence="1" type="ORF">A8708_16625</name>
</gene>
<keyword evidence="2" id="KW-1185">Reference proteome</keyword>
<dbReference type="RefSeq" id="WP_068662418.1">
    <property type="nucleotide sequence ID" value="NZ_LYPB01000048.1"/>
</dbReference>
<dbReference type="SUPFAM" id="SSF81301">
    <property type="entry name" value="Nucleotidyltransferase"/>
    <property type="match status" value="1"/>
</dbReference>
<organism evidence="1 2">
    <name type="scientific">Paenibacillus oryzisoli</name>
    <dbReference type="NCBI Taxonomy" id="1850517"/>
    <lineage>
        <taxon>Bacteria</taxon>
        <taxon>Bacillati</taxon>
        <taxon>Bacillota</taxon>
        <taxon>Bacilli</taxon>
        <taxon>Bacillales</taxon>
        <taxon>Paenibacillaceae</taxon>
        <taxon>Paenibacillus</taxon>
    </lineage>
</organism>
<dbReference type="InterPro" id="IPR007344">
    <property type="entry name" value="GrpB/CoaE"/>
</dbReference>
<dbReference type="Gene3D" id="3.30.460.10">
    <property type="entry name" value="Beta Polymerase, domain 2"/>
    <property type="match status" value="1"/>
</dbReference>
<dbReference type="PANTHER" id="PTHR34822">
    <property type="entry name" value="GRPB DOMAIN PROTEIN (AFU_ORTHOLOGUE AFUA_1G01530)"/>
    <property type="match status" value="1"/>
</dbReference>
<accession>A0A198AJY7</accession>
<dbReference type="EMBL" id="LYPB01000048">
    <property type="protein sequence ID" value="OAS21557.1"/>
    <property type="molecule type" value="Genomic_DNA"/>
</dbReference>
<sequence length="178" mass="21207">MEKQVVIEEYNEKWVFEYEQEERIIKDVLADKAIAIEHIGSTSVQTLGAKPIIDFMVGVSDLNEVEEFIEALAKIGYEHVYHKELPNRRFFRKGQWRAGTHHLHIYNYGSEEWKNNIIFRDYLRTYPDVLMQYNQLKKELAEKYRNDRAAYTKAKNPFITDVIQKAKLSEKDKLDSFR</sequence>
<reference evidence="1 2" key="1">
    <citation type="submission" date="2016-05" db="EMBL/GenBank/DDBJ databases">
        <title>Paenibacillus sp. 1ZS3-15 nov., isolated from the rhizosphere soil.</title>
        <authorList>
            <person name="Zhang X.X."/>
            <person name="Zhang J."/>
        </authorList>
    </citation>
    <scope>NUCLEOTIDE SEQUENCE [LARGE SCALE GENOMIC DNA]</scope>
    <source>
        <strain evidence="1 2">1ZS3-15</strain>
    </source>
</reference>
<dbReference type="PANTHER" id="PTHR34822:SF1">
    <property type="entry name" value="GRPB FAMILY PROTEIN"/>
    <property type="match status" value="1"/>
</dbReference>
<name>A0A198AJY7_9BACL</name>
<protein>
    <recommendedName>
        <fullName evidence="3">GrpB family protein</fullName>
    </recommendedName>
</protein>
<dbReference type="OrthoDB" id="9799092at2"/>
<evidence type="ECO:0000313" key="1">
    <source>
        <dbReference type="EMBL" id="OAS21557.1"/>
    </source>
</evidence>
<dbReference type="Pfam" id="PF04229">
    <property type="entry name" value="GrpB"/>
    <property type="match status" value="1"/>
</dbReference>
<proteinExistence type="predicted"/>
<evidence type="ECO:0008006" key="3">
    <source>
        <dbReference type="Google" id="ProtNLM"/>
    </source>
</evidence>